<dbReference type="EMBL" id="JAFGIX010000069">
    <property type="protein sequence ID" value="MBN1574178.1"/>
    <property type="molecule type" value="Genomic_DNA"/>
</dbReference>
<evidence type="ECO:0000259" key="1">
    <source>
        <dbReference type="SMART" id="SM00881"/>
    </source>
</evidence>
<reference evidence="2" key="1">
    <citation type="journal article" date="2021" name="Environ. Microbiol.">
        <title>Genomic characterization of three novel Desulfobacterota classes expand the metabolic and phylogenetic diversity of the phylum.</title>
        <authorList>
            <person name="Murphy C.L."/>
            <person name="Biggerstaff J."/>
            <person name="Eichhorn A."/>
            <person name="Ewing E."/>
            <person name="Shahan R."/>
            <person name="Soriano D."/>
            <person name="Stewart S."/>
            <person name="VanMol K."/>
            <person name="Walker R."/>
            <person name="Walters P."/>
            <person name="Elshahed M.S."/>
            <person name="Youssef N.H."/>
        </authorList>
    </citation>
    <scope>NUCLEOTIDE SEQUENCE</scope>
    <source>
        <strain evidence="2">Zod_Metabat.24</strain>
    </source>
</reference>
<evidence type="ECO:0000313" key="3">
    <source>
        <dbReference type="Proteomes" id="UP000809273"/>
    </source>
</evidence>
<dbReference type="Pfam" id="PF13607">
    <property type="entry name" value="Succ_CoA_lig"/>
    <property type="match status" value="1"/>
</dbReference>
<dbReference type="PANTHER" id="PTHR42793">
    <property type="entry name" value="COA BINDING DOMAIN CONTAINING PROTEIN"/>
    <property type="match status" value="1"/>
</dbReference>
<dbReference type="Pfam" id="PF13380">
    <property type="entry name" value="CoA_binding_2"/>
    <property type="match status" value="1"/>
</dbReference>
<dbReference type="SUPFAM" id="SSF51735">
    <property type="entry name" value="NAD(P)-binding Rossmann-fold domains"/>
    <property type="match status" value="1"/>
</dbReference>
<organism evidence="2 3">
    <name type="scientific">Candidatus Zymogenus saltonus</name>
    <dbReference type="NCBI Taxonomy" id="2844893"/>
    <lineage>
        <taxon>Bacteria</taxon>
        <taxon>Deltaproteobacteria</taxon>
        <taxon>Candidatus Zymogenia</taxon>
        <taxon>Candidatus Zymogeniales</taxon>
        <taxon>Candidatus Zymogenaceae</taxon>
        <taxon>Candidatus Zymogenus</taxon>
    </lineage>
</organism>
<dbReference type="Gene3D" id="3.40.50.261">
    <property type="entry name" value="Succinyl-CoA synthetase domains"/>
    <property type="match status" value="2"/>
</dbReference>
<dbReference type="InterPro" id="IPR032875">
    <property type="entry name" value="Succ_CoA_lig_flav_dom"/>
</dbReference>
<dbReference type="Proteomes" id="UP000809273">
    <property type="component" value="Unassembled WGS sequence"/>
</dbReference>
<comment type="caution">
    <text evidence="2">The sequence shown here is derived from an EMBL/GenBank/DDBJ whole genome shotgun (WGS) entry which is preliminary data.</text>
</comment>
<evidence type="ECO:0000313" key="2">
    <source>
        <dbReference type="EMBL" id="MBN1574178.1"/>
    </source>
</evidence>
<name>A0A9D8KGR3_9DELT</name>
<accession>A0A9D8KGR3</accession>
<proteinExistence type="predicted"/>
<gene>
    <name evidence="2" type="ORF">JW984_13355</name>
</gene>
<dbReference type="InterPro" id="IPR003781">
    <property type="entry name" value="CoA-bd"/>
</dbReference>
<dbReference type="InterPro" id="IPR036291">
    <property type="entry name" value="NAD(P)-bd_dom_sf"/>
</dbReference>
<feature type="domain" description="CoA-binding" evidence="1">
    <location>
        <begin position="16"/>
        <end position="110"/>
    </location>
</feature>
<dbReference type="PANTHER" id="PTHR42793:SF1">
    <property type="entry name" value="PEPTIDYL-LYSINE N-ACETYLTRANSFERASE PATZ"/>
    <property type="match status" value="1"/>
</dbReference>
<reference evidence="2" key="2">
    <citation type="submission" date="2021-01" db="EMBL/GenBank/DDBJ databases">
        <authorList>
            <person name="Hahn C.R."/>
            <person name="Youssef N.H."/>
            <person name="Elshahed M."/>
        </authorList>
    </citation>
    <scope>NUCLEOTIDE SEQUENCE</scope>
    <source>
        <strain evidence="2">Zod_Metabat.24</strain>
    </source>
</reference>
<dbReference type="SUPFAM" id="SSF52210">
    <property type="entry name" value="Succinyl-CoA synthetase domains"/>
    <property type="match status" value="2"/>
</dbReference>
<protein>
    <submittedName>
        <fullName evidence="2">CoA-binding protein</fullName>
    </submittedName>
</protein>
<dbReference type="InterPro" id="IPR016102">
    <property type="entry name" value="Succinyl-CoA_synth-like"/>
</dbReference>
<dbReference type="Gene3D" id="3.40.50.720">
    <property type="entry name" value="NAD(P)-binding Rossmann-like Domain"/>
    <property type="match status" value="1"/>
</dbReference>
<dbReference type="SMART" id="SM00881">
    <property type="entry name" value="CoA_binding"/>
    <property type="match status" value="1"/>
</dbReference>
<dbReference type="AlphaFoldDB" id="A0A9D8KGR3"/>
<sequence>MTGKIDNKKAPFWDAVFNPKSVCIIGKTERFKGAGMFITALKNFGYKGKISVVSTDGGGGHEFDCFDSITDLPDGIEYAVIAVPAVEVPEAVRMLGAKGLKVAHVFSAGFGDLESEEGRALQEDLKAAGVESGVRIIGPNCLGVFSPETGLAYPPGIFSKEVGNFGFISQSGGTAQSLAWSGDIYGFFHNKAVSLGNSVDLTVEDFLEYMAHDPKIEIIAMYIEGIKDGERFLRLLGSAAKKKPVLILKAGVTKAGVTATASHTGILAGDAAVWNAAVRQAGAISVLTFDEIVETISAFTKMRGTPKRRIAIVNRGGGEGIIAADTLPKIGLEVPPYTKKTQETLAGLIPSAGTGIKNPLDFAAVGGFPGVFEQVLTAIDNDENTDTIIYQHHIEFAHLFSRKEYNEYLLDALVKFHEKSKKTMLVVLPLYYSFDVWIDSMRFLTSNGVSTHPTIFGAGRAALHIAEYGEFRNK</sequence>